<organism evidence="1 2">
    <name type="scientific">Paenibacillus provencensis</name>
    <dbReference type="NCBI Taxonomy" id="441151"/>
    <lineage>
        <taxon>Bacteria</taxon>
        <taxon>Bacillati</taxon>
        <taxon>Bacillota</taxon>
        <taxon>Bacilli</taxon>
        <taxon>Bacillales</taxon>
        <taxon>Paenibacillaceae</taxon>
        <taxon>Paenibacillus</taxon>
    </lineage>
</organism>
<accession>A0ABW3Q286</accession>
<dbReference type="Proteomes" id="UP001597169">
    <property type="component" value="Unassembled WGS sequence"/>
</dbReference>
<sequence>MKNILVFLAFLLVIMSSIGCSNEENKISDVSVLREVAWNSLTESAKEEVKGDWRSANVAEVELSELPTVQNGGQPPQVDNLYKVTFKTTSDLILGPIQVFLNADTKEIISYGVRR</sequence>
<name>A0ABW3Q286_9BACL</name>
<gene>
    <name evidence="1" type="ORF">ACFQ3J_21740</name>
</gene>
<dbReference type="PROSITE" id="PS51257">
    <property type="entry name" value="PROKAR_LIPOPROTEIN"/>
    <property type="match status" value="1"/>
</dbReference>
<protein>
    <submittedName>
        <fullName evidence="1">Uncharacterized protein</fullName>
    </submittedName>
</protein>
<reference evidence="2" key="1">
    <citation type="journal article" date="2019" name="Int. J. Syst. Evol. Microbiol.">
        <title>The Global Catalogue of Microorganisms (GCM) 10K type strain sequencing project: providing services to taxonomists for standard genome sequencing and annotation.</title>
        <authorList>
            <consortium name="The Broad Institute Genomics Platform"/>
            <consortium name="The Broad Institute Genome Sequencing Center for Infectious Disease"/>
            <person name="Wu L."/>
            <person name="Ma J."/>
        </authorList>
    </citation>
    <scope>NUCLEOTIDE SEQUENCE [LARGE SCALE GENOMIC DNA]</scope>
    <source>
        <strain evidence="2">CCUG 53519</strain>
    </source>
</reference>
<dbReference type="RefSeq" id="WP_090728224.1">
    <property type="nucleotide sequence ID" value="NZ_JBHTKX010000004.1"/>
</dbReference>
<comment type="caution">
    <text evidence="1">The sequence shown here is derived from an EMBL/GenBank/DDBJ whole genome shotgun (WGS) entry which is preliminary data.</text>
</comment>
<proteinExistence type="predicted"/>
<evidence type="ECO:0000313" key="2">
    <source>
        <dbReference type="Proteomes" id="UP001597169"/>
    </source>
</evidence>
<keyword evidence="2" id="KW-1185">Reference proteome</keyword>
<evidence type="ECO:0000313" key="1">
    <source>
        <dbReference type="EMBL" id="MFD1130771.1"/>
    </source>
</evidence>
<dbReference type="EMBL" id="JBHTKX010000004">
    <property type="protein sequence ID" value="MFD1130771.1"/>
    <property type="molecule type" value="Genomic_DNA"/>
</dbReference>